<gene>
    <name evidence="2" type="ORF">EXE63_10685</name>
</gene>
<accession>A0A6H0S157</accession>
<protein>
    <submittedName>
        <fullName evidence="2">DUF3093 domain-containing protein</fullName>
    </submittedName>
</protein>
<keyword evidence="1" id="KW-0472">Membrane</keyword>
<name>A0A6H0S157_9MYCO</name>
<sequence length="163" mass="17803">MTESNPPAPDTAEQVLFFEPGGTWWWLLAGPAAGAAMMFIQLSGGVGVQFGVPVAFTVLVSGFLWIQIKAARIHTSVELTPATLRQGTEFVTVAEIVKIYPEPKRHETEKWQSYRAFGELSGIPRGRTGIGVKLTDGRSGQAWARRHRTLRAALESLVEEPAS</sequence>
<proteinExistence type="predicted"/>
<dbReference type="AlphaFoldDB" id="A0A6H0S157"/>
<dbReference type="RefSeq" id="WP_168141922.1">
    <property type="nucleotide sequence ID" value="NZ_CBCSDT010000009.1"/>
</dbReference>
<evidence type="ECO:0000313" key="2">
    <source>
        <dbReference type="EMBL" id="QIV81302.1"/>
    </source>
</evidence>
<dbReference type="KEGG" id="mfre:EXE63_10685"/>
<evidence type="ECO:0000256" key="1">
    <source>
        <dbReference type="SAM" id="Phobius"/>
    </source>
</evidence>
<feature type="transmembrane region" description="Helical" evidence="1">
    <location>
        <begin position="48"/>
        <end position="66"/>
    </location>
</feature>
<evidence type="ECO:0000313" key="3">
    <source>
        <dbReference type="Proteomes" id="UP000501849"/>
    </source>
</evidence>
<reference evidence="2 3" key="1">
    <citation type="submission" date="2019-04" db="EMBL/GenBank/DDBJ databases">
        <title>Draft, Whole-Genome Sequence of the Anthracene-degrading Mycobacterium frederiksbergense LB501T, Isolated from a Polycyclic Aromatic Hydrocarbon (PAH)-Contaminated Soil.</title>
        <authorList>
            <person name="Augelletti F."/>
        </authorList>
    </citation>
    <scope>NUCLEOTIDE SEQUENCE [LARGE SCALE GENOMIC DNA]</scope>
    <source>
        <strain evidence="2 3">LB 501T</strain>
    </source>
</reference>
<feature type="transmembrane region" description="Helical" evidence="1">
    <location>
        <begin position="24"/>
        <end position="42"/>
    </location>
</feature>
<dbReference type="Proteomes" id="UP000501849">
    <property type="component" value="Chromosome"/>
</dbReference>
<dbReference type="EMBL" id="CP038799">
    <property type="protein sequence ID" value="QIV81302.1"/>
    <property type="molecule type" value="Genomic_DNA"/>
</dbReference>
<keyword evidence="3" id="KW-1185">Reference proteome</keyword>
<organism evidence="2 3">
    <name type="scientific">Mycolicibacterium frederiksbergense</name>
    <dbReference type="NCBI Taxonomy" id="117567"/>
    <lineage>
        <taxon>Bacteria</taxon>
        <taxon>Bacillati</taxon>
        <taxon>Actinomycetota</taxon>
        <taxon>Actinomycetes</taxon>
        <taxon>Mycobacteriales</taxon>
        <taxon>Mycobacteriaceae</taxon>
        <taxon>Mycolicibacterium</taxon>
    </lineage>
</organism>
<keyword evidence="1" id="KW-1133">Transmembrane helix</keyword>
<keyword evidence="1" id="KW-0812">Transmembrane</keyword>